<dbReference type="InterPro" id="IPR055568">
    <property type="entry name" value="DUF7144"/>
</dbReference>
<evidence type="ECO:0000256" key="1">
    <source>
        <dbReference type="SAM" id="Phobius"/>
    </source>
</evidence>
<feature type="transmembrane region" description="Helical" evidence="1">
    <location>
        <begin position="12"/>
        <end position="35"/>
    </location>
</feature>
<reference evidence="3 4" key="1">
    <citation type="submission" date="2017-11" db="EMBL/GenBank/DDBJ databases">
        <title>Genomic Encyclopedia of Archaeal and Bacterial Type Strains, Phase II (KMG-II): From Individual Species to Whole Genera.</title>
        <authorList>
            <person name="Goeker M."/>
        </authorList>
    </citation>
    <scope>NUCLEOTIDE SEQUENCE [LARGE SCALE GENOMIC DNA]</scope>
    <source>
        <strain evidence="3 4">DSM 25625</strain>
    </source>
</reference>
<proteinExistence type="predicted"/>
<feature type="domain" description="DUF7144" evidence="2">
    <location>
        <begin position="11"/>
        <end position="126"/>
    </location>
</feature>
<evidence type="ECO:0000313" key="3">
    <source>
        <dbReference type="EMBL" id="PJJ65231.1"/>
    </source>
</evidence>
<organism evidence="3 4">
    <name type="scientific">Compostimonas suwonensis</name>
    <dbReference type="NCBI Taxonomy" id="1048394"/>
    <lineage>
        <taxon>Bacteria</taxon>
        <taxon>Bacillati</taxon>
        <taxon>Actinomycetota</taxon>
        <taxon>Actinomycetes</taxon>
        <taxon>Micrococcales</taxon>
        <taxon>Microbacteriaceae</taxon>
        <taxon>Compostimonas</taxon>
    </lineage>
</organism>
<feature type="transmembrane region" description="Helical" evidence="1">
    <location>
        <begin position="41"/>
        <end position="69"/>
    </location>
</feature>
<feature type="transmembrane region" description="Helical" evidence="1">
    <location>
        <begin position="81"/>
        <end position="100"/>
    </location>
</feature>
<keyword evidence="1" id="KW-0812">Transmembrane</keyword>
<dbReference type="RefSeq" id="WP_100343151.1">
    <property type="nucleotide sequence ID" value="NZ_PGFB01000001.1"/>
</dbReference>
<dbReference type="AlphaFoldDB" id="A0A2M9C3X8"/>
<dbReference type="OrthoDB" id="4981655at2"/>
<name>A0A2M9C3X8_9MICO</name>
<feature type="transmembrane region" description="Helical" evidence="1">
    <location>
        <begin position="106"/>
        <end position="125"/>
    </location>
</feature>
<keyword evidence="1" id="KW-0472">Membrane</keyword>
<keyword evidence="4" id="KW-1185">Reference proteome</keyword>
<sequence>MNAAAARPGGVTLVAVLTWISGALNIVIGVVMLFQQSNVELLAQFGGTTGVITAGIVSIVLGLVIVLVARGLLGGSQVARVLVTIVQALALAGAVLGILFAPGQFVSSLVTGLLALLIIILLYTARANAFFRR</sequence>
<accession>A0A2M9C3X8</accession>
<gene>
    <name evidence="3" type="ORF">CLV54_0260</name>
</gene>
<evidence type="ECO:0000259" key="2">
    <source>
        <dbReference type="Pfam" id="PF23636"/>
    </source>
</evidence>
<protein>
    <recommendedName>
        <fullName evidence="2">DUF7144 domain-containing protein</fullName>
    </recommendedName>
</protein>
<comment type="caution">
    <text evidence="3">The sequence shown here is derived from an EMBL/GenBank/DDBJ whole genome shotgun (WGS) entry which is preliminary data.</text>
</comment>
<evidence type="ECO:0000313" key="4">
    <source>
        <dbReference type="Proteomes" id="UP000230161"/>
    </source>
</evidence>
<keyword evidence="1" id="KW-1133">Transmembrane helix</keyword>
<dbReference type="Proteomes" id="UP000230161">
    <property type="component" value="Unassembled WGS sequence"/>
</dbReference>
<dbReference type="EMBL" id="PGFB01000001">
    <property type="protein sequence ID" value="PJJ65231.1"/>
    <property type="molecule type" value="Genomic_DNA"/>
</dbReference>
<dbReference type="Pfam" id="PF23636">
    <property type="entry name" value="DUF7144"/>
    <property type="match status" value="1"/>
</dbReference>